<dbReference type="InterPro" id="IPR014746">
    <property type="entry name" value="Gln_synth/guanido_kin_cat_dom"/>
</dbReference>
<dbReference type="CDD" id="cd07930">
    <property type="entry name" value="bacterial_phosphagen_kinase"/>
    <property type="match status" value="1"/>
</dbReference>
<dbReference type="SUPFAM" id="SSF55931">
    <property type="entry name" value="Glutamine synthetase/guanido kinase"/>
    <property type="match status" value="1"/>
</dbReference>
<gene>
    <name evidence="8" type="ordered locus">Taci_1403</name>
</gene>
<dbReference type="eggNOG" id="COG3869">
    <property type="taxonomic scope" value="Bacteria"/>
</dbReference>
<proteinExistence type="inferred from homology"/>
<dbReference type="InterPro" id="IPR000749">
    <property type="entry name" value="ATP-guanido_PTrfase"/>
</dbReference>
<evidence type="ECO:0000256" key="5">
    <source>
        <dbReference type="PROSITE-ProRule" id="PRU00843"/>
    </source>
</evidence>
<feature type="binding site" evidence="5">
    <location>
        <begin position="26"/>
        <end position="30"/>
    </location>
    <ligand>
        <name>ATP</name>
        <dbReference type="ChEBI" id="CHEBI:30616"/>
    </ligand>
</feature>
<keyword evidence="4 5" id="KW-0067">ATP-binding</keyword>
<dbReference type="OrthoDB" id="9791353at2"/>
<keyword evidence="2 5" id="KW-0547">Nucleotide-binding</keyword>
<evidence type="ECO:0000313" key="9">
    <source>
        <dbReference type="Proteomes" id="UP000002030"/>
    </source>
</evidence>
<dbReference type="PROSITE" id="PS00112">
    <property type="entry name" value="PHOSPHAGEN_KINASE"/>
    <property type="match status" value="1"/>
</dbReference>
<keyword evidence="9" id="KW-1185">Reference proteome</keyword>
<dbReference type="InterPro" id="IPR022414">
    <property type="entry name" value="ATP-guanido_PTrfase_cat"/>
</dbReference>
<evidence type="ECO:0000256" key="3">
    <source>
        <dbReference type="ARBA" id="ARBA00022777"/>
    </source>
</evidence>
<reference evidence="8 9" key="1">
    <citation type="journal article" date="2009" name="Stand. Genomic Sci.">
        <title>Complete genome sequence of Thermanaerovibrio acidaminovorans type strain (Su883).</title>
        <authorList>
            <person name="Chovatia M."/>
            <person name="Sikorski J."/>
            <person name="Schroder M."/>
            <person name="Lapidus A."/>
            <person name="Nolan M."/>
            <person name="Tice H."/>
            <person name="Glavina Del Rio T."/>
            <person name="Copeland A."/>
            <person name="Cheng J.F."/>
            <person name="Lucas S."/>
            <person name="Chen F."/>
            <person name="Bruce D."/>
            <person name="Goodwin L."/>
            <person name="Pitluck S."/>
            <person name="Ivanova N."/>
            <person name="Mavromatis K."/>
            <person name="Ovchinnikova G."/>
            <person name="Pati A."/>
            <person name="Chen A."/>
            <person name="Palaniappan K."/>
            <person name="Land M."/>
            <person name="Hauser L."/>
            <person name="Chang Y.J."/>
            <person name="Jeffries C.D."/>
            <person name="Chain P."/>
            <person name="Saunders E."/>
            <person name="Detter J.C."/>
            <person name="Brettin T."/>
            <person name="Rohde M."/>
            <person name="Goker M."/>
            <person name="Spring S."/>
            <person name="Bristow J."/>
            <person name="Markowitz V."/>
            <person name="Hugenholtz P."/>
            <person name="Kyrpides N.C."/>
            <person name="Klenk H.P."/>
            <person name="Eisen J.A."/>
        </authorList>
    </citation>
    <scope>NUCLEOTIDE SEQUENCE [LARGE SCALE GENOMIC DNA]</scope>
    <source>
        <strain evidence="9">ATCC 49978 / DSM 6589 / Su883</strain>
    </source>
</reference>
<name>D1B6J3_THEAS</name>
<organism evidence="8 9">
    <name type="scientific">Thermanaerovibrio acidaminovorans (strain ATCC 49978 / DSM 6589 / Su883)</name>
    <name type="common">Selenomonas acidaminovorans</name>
    <dbReference type="NCBI Taxonomy" id="525903"/>
    <lineage>
        <taxon>Bacteria</taxon>
        <taxon>Thermotogati</taxon>
        <taxon>Synergistota</taxon>
        <taxon>Synergistia</taxon>
        <taxon>Synergistales</taxon>
        <taxon>Synergistaceae</taxon>
        <taxon>Thermanaerovibrio</taxon>
    </lineage>
</organism>
<dbReference type="GO" id="GO:0005615">
    <property type="term" value="C:extracellular space"/>
    <property type="evidence" value="ECO:0007669"/>
    <property type="project" value="TreeGrafter"/>
</dbReference>
<keyword evidence="3 5" id="KW-0418">Kinase</keyword>
<sequence length="352" mass="38817">MLAAELASRPLEWFSARGDLAEVVMSSRIRFARNLKDRPFPTFASPEDLTSAQEEVMSLLLSVEHLRDSAVYHIDQLDSLSRQVLLENRQISPALARGGPGRSVVTDSRGVVSAMVNEEDHLRLQVLLGGLNLREALSVASSILERVDESRFAFHRSLGFLSSCPTNVGTGLRASVMLHLPGLQRLGRMEAVSLECQKLGLVVRGAFGEGTPSQGAIFQISNQVTLGPTEEELEEKTSAVARRLFEEEMRARQELLRVGGENLEDSIFRAYGILTNARLLSSREAMELLSTLRLGSSLGMLRPMPAGFWNRLVMDVQPGRVQALRCPDDTDPSGRRRARAALVRERLAEMAA</sequence>
<feature type="binding site" evidence="5">
    <location>
        <begin position="204"/>
        <end position="209"/>
    </location>
    <ligand>
        <name>ATP</name>
        <dbReference type="ChEBI" id="CHEBI:30616"/>
    </ligand>
</feature>
<keyword evidence="1 5" id="KW-0808">Transferase</keyword>
<evidence type="ECO:0000313" key="8">
    <source>
        <dbReference type="EMBL" id="ACZ19634.1"/>
    </source>
</evidence>
<dbReference type="KEGG" id="tai:Taci_1403"/>
<dbReference type="PANTHER" id="PTHR11547">
    <property type="entry name" value="ARGININE OR CREATINE KINASE"/>
    <property type="match status" value="1"/>
</dbReference>
<dbReference type="GO" id="GO:0004111">
    <property type="term" value="F:creatine kinase activity"/>
    <property type="evidence" value="ECO:0007669"/>
    <property type="project" value="InterPro"/>
</dbReference>
<dbReference type="PANTHER" id="PTHR11547:SF38">
    <property type="entry name" value="ARGININE KINASE 1-RELATED"/>
    <property type="match status" value="1"/>
</dbReference>
<evidence type="ECO:0000256" key="2">
    <source>
        <dbReference type="ARBA" id="ARBA00022741"/>
    </source>
</evidence>
<feature type="domain" description="Phosphagen kinase C-terminal" evidence="7">
    <location>
        <begin position="23"/>
        <end position="251"/>
    </location>
</feature>
<accession>D1B6J3</accession>
<comment type="similarity">
    <text evidence="5 6">Belongs to the ATP:guanido phosphotransferase family.</text>
</comment>
<dbReference type="PATRIC" id="fig|525903.6.peg.1404"/>
<dbReference type="PROSITE" id="PS51510">
    <property type="entry name" value="PHOSPHAGEN_KINASE_C"/>
    <property type="match status" value="1"/>
</dbReference>
<evidence type="ECO:0000256" key="4">
    <source>
        <dbReference type="ARBA" id="ARBA00022840"/>
    </source>
</evidence>
<dbReference type="AlphaFoldDB" id="D1B6J3"/>
<evidence type="ECO:0000259" key="7">
    <source>
        <dbReference type="PROSITE" id="PS51510"/>
    </source>
</evidence>
<feature type="binding site" evidence="5">
    <location>
        <position position="123"/>
    </location>
    <ligand>
        <name>ATP</name>
        <dbReference type="ChEBI" id="CHEBI:30616"/>
    </ligand>
</feature>
<feature type="binding site" evidence="5">
    <location>
        <begin position="173"/>
        <end position="177"/>
    </location>
    <ligand>
        <name>ATP</name>
        <dbReference type="ChEBI" id="CHEBI:30616"/>
    </ligand>
</feature>
<dbReference type="Proteomes" id="UP000002030">
    <property type="component" value="Chromosome"/>
</dbReference>
<evidence type="ECO:0000256" key="1">
    <source>
        <dbReference type="ARBA" id="ARBA00022679"/>
    </source>
</evidence>
<comment type="caution">
    <text evidence="5">Lacks conserved residue(s) required for the propagation of feature annotation.</text>
</comment>
<dbReference type="EnsemblBacteria" id="ACZ19634">
    <property type="protein sequence ID" value="ACZ19634"/>
    <property type="gene ID" value="Taci_1403"/>
</dbReference>
<protein>
    <submittedName>
        <fullName evidence="8">ATP:guanido phosphotransferase</fullName>
    </submittedName>
</protein>
<dbReference type="GO" id="GO:0046314">
    <property type="term" value="P:phosphocreatine biosynthetic process"/>
    <property type="evidence" value="ECO:0007669"/>
    <property type="project" value="InterPro"/>
</dbReference>
<dbReference type="GO" id="GO:0005524">
    <property type="term" value="F:ATP binding"/>
    <property type="evidence" value="ECO:0007669"/>
    <property type="project" value="UniProtKB-UniRule"/>
</dbReference>
<dbReference type="Gene3D" id="3.30.590.10">
    <property type="entry name" value="Glutamine synthetase/guanido kinase, catalytic domain"/>
    <property type="match status" value="1"/>
</dbReference>
<dbReference type="InterPro" id="IPR023660">
    <property type="entry name" value="Arg_Kinase"/>
</dbReference>
<dbReference type="Pfam" id="PF00217">
    <property type="entry name" value="ATP-gua_Ptrans"/>
    <property type="match status" value="1"/>
</dbReference>
<dbReference type="EMBL" id="CP001818">
    <property type="protein sequence ID" value="ACZ19634.1"/>
    <property type="molecule type" value="Genomic_DNA"/>
</dbReference>
<dbReference type="InterPro" id="IPR022415">
    <property type="entry name" value="ATP-guanido_PTrfase_AS"/>
</dbReference>
<dbReference type="HOGENOM" id="CLU_066591_1_0_0"/>
<evidence type="ECO:0000256" key="6">
    <source>
        <dbReference type="RuleBase" id="RU000505"/>
    </source>
</evidence>
<dbReference type="RefSeq" id="WP_012870145.1">
    <property type="nucleotide sequence ID" value="NC_013522.1"/>
</dbReference>
<dbReference type="STRING" id="525903.Taci_1403"/>